<sequence>MPTAQSQKSRVPLGDASARTNQDVSGVATPGLKPPHQAQKTMSWEEAEKAAMAVFNAEQPASKDVPRNPQSEQSQMNGAQQDAAKAKPAAAEKTKKRKSSSSTGASTDTGSAASKKRKAEQSLEEDIANYTQDLNDRFDPDGPWGPMDESCQKVRGRLTRLFDNDIMTKTAFCDAIGVSSHSLRGFLTNKGTMGGQGSSTYDNAWVWFKQRELAGLKMPDAKRRKQKIADQQAKDKGTATPSGKAPAKDLGLPDISDIELPGEGGDVVACFDNCDEVRRKINAHMKIPGVTAAQFCRDLFAQLSEPETGAIQSSTLTRFRNAKGPVAGAKSIVYYTAYVYFEKLRIAQGRPKTEHRKRMEEAWGVSGMRRDADDNTRFLTCGNERPWVDEFGKFHFGHR</sequence>
<accession>A0A9P8YEN9</accession>
<dbReference type="Proteomes" id="UP000756346">
    <property type="component" value="Unassembled WGS sequence"/>
</dbReference>
<feature type="domain" description="DUF7726" evidence="2">
    <location>
        <begin position="146"/>
        <end position="217"/>
    </location>
</feature>
<evidence type="ECO:0000313" key="4">
    <source>
        <dbReference type="Proteomes" id="UP000756346"/>
    </source>
</evidence>
<evidence type="ECO:0000256" key="1">
    <source>
        <dbReference type="SAM" id="MobiDB-lite"/>
    </source>
</evidence>
<evidence type="ECO:0000259" key="2">
    <source>
        <dbReference type="Pfam" id="PF24852"/>
    </source>
</evidence>
<name>A0A9P8YEN9_9PEZI</name>
<feature type="domain" description="DUF7726" evidence="2">
    <location>
        <begin position="271"/>
        <end position="349"/>
    </location>
</feature>
<dbReference type="InterPro" id="IPR056143">
    <property type="entry name" value="DUF7726"/>
</dbReference>
<comment type="caution">
    <text evidence="3">The sequence shown here is derived from an EMBL/GenBank/DDBJ whole genome shotgun (WGS) entry which is preliminary data.</text>
</comment>
<dbReference type="Pfam" id="PF24852">
    <property type="entry name" value="DUF7726"/>
    <property type="match status" value="2"/>
</dbReference>
<feature type="region of interest" description="Disordered" evidence="1">
    <location>
        <begin position="219"/>
        <end position="251"/>
    </location>
</feature>
<organism evidence="3 4">
    <name type="scientific">Microdochium trichocladiopsis</name>
    <dbReference type="NCBI Taxonomy" id="1682393"/>
    <lineage>
        <taxon>Eukaryota</taxon>
        <taxon>Fungi</taxon>
        <taxon>Dikarya</taxon>
        <taxon>Ascomycota</taxon>
        <taxon>Pezizomycotina</taxon>
        <taxon>Sordariomycetes</taxon>
        <taxon>Xylariomycetidae</taxon>
        <taxon>Xylariales</taxon>
        <taxon>Microdochiaceae</taxon>
        <taxon>Microdochium</taxon>
    </lineage>
</organism>
<dbReference type="GeneID" id="70182861"/>
<protein>
    <recommendedName>
        <fullName evidence="2">DUF7726 domain-containing protein</fullName>
    </recommendedName>
</protein>
<keyword evidence="4" id="KW-1185">Reference proteome</keyword>
<feature type="compositionally biased region" description="Low complexity" evidence="1">
    <location>
        <begin position="100"/>
        <end position="113"/>
    </location>
</feature>
<dbReference type="PANTHER" id="PTHR42339:SF1">
    <property type="entry name" value="HISTONE H1"/>
    <property type="match status" value="1"/>
</dbReference>
<dbReference type="EMBL" id="JAGTJQ010000003">
    <property type="protein sequence ID" value="KAH7035561.1"/>
    <property type="molecule type" value="Genomic_DNA"/>
</dbReference>
<reference evidence="3" key="1">
    <citation type="journal article" date="2021" name="Nat. Commun.">
        <title>Genetic determinants of endophytism in the Arabidopsis root mycobiome.</title>
        <authorList>
            <person name="Mesny F."/>
            <person name="Miyauchi S."/>
            <person name="Thiergart T."/>
            <person name="Pickel B."/>
            <person name="Atanasova L."/>
            <person name="Karlsson M."/>
            <person name="Huettel B."/>
            <person name="Barry K.W."/>
            <person name="Haridas S."/>
            <person name="Chen C."/>
            <person name="Bauer D."/>
            <person name="Andreopoulos W."/>
            <person name="Pangilinan J."/>
            <person name="LaButti K."/>
            <person name="Riley R."/>
            <person name="Lipzen A."/>
            <person name="Clum A."/>
            <person name="Drula E."/>
            <person name="Henrissat B."/>
            <person name="Kohler A."/>
            <person name="Grigoriev I.V."/>
            <person name="Martin F.M."/>
            <person name="Hacquard S."/>
        </authorList>
    </citation>
    <scope>NUCLEOTIDE SEQUENCE</scope>
    <source>
        <strain evidence="3">MPI-CAGE-CH-0230</strain>
    </source>
</reference>
<proteinExistence type="predicted"/>
<dbReference type="AlphaFoldDB" id="A0A9P8YEN9"/>
<dbReference type="RefSeq" id="XP_046015654.1">
    <property type="nucleotide sequence ID" value="XM_046153315.1"/>
</dbReference>
<dbReference type="PANTHER" id="PTHR42339">
    <property type="entry name" value="HISTONE H1"/>
    <property type="match status" value="1"/>
</dbReference>
<feature type="compositionally biased region" description="Polar residues" evidence="1">
    <location>
        <begin position="68"/>
        <end position="80"/>
    </location>
</feature>
<gene>
    <name evidence="3" type="ORF">B0I36DRAFT_318596</name>
</gene>
<feature type="region of interest" description="Disordered" evidence="1">
    <location>
        <begin position="1"/>
        <end position="123"/>
    </location>
</feature>
<evidence type="ECO:0000313" key="3">
    <source>
        <dbReference type="EMBL" id="KAH7035561.1"/>
    </source>
</evidence>
<dbReference type="OrthoDB" id="2592504at2759"/>